<evidence type="ECO:0000313" key="3">
    <source>
        <dbReference type="Proteomes" id="UP001551695"/>
    </source>
</evidence>
<name>A0ABV3FSU9_9NOCA</name>
<dbReference type="Proteomes" id="UP001551695">
    <property type="component" value="Unassembled WGS sequence"/>
</dbReference>
<evidence type="ECO:0000313" key="2">
    <source>
        <dbReference type="EMBL" id="MEV0708494.1"/>
    </source>
</evidence>
<keyword evidence="3" id="KW-1185">Reference proteome</keyword>
<reference evidence="2 3" key="1">
    <citation type="submission" date="2024-06" db="EMBL/GenBank/DDBJ databases">
        <title>The Natural Products Discovery Center: Release of the First 8490 Sequenced Strains for Exploring Actinobacteria Biosynthetic Diversity.</title>
        <authorList>
            <person name="Kalkreuter E."/>
            <person name="Kautsar S.A."/>
            <person name="Yang D."/>
            <person name="Bader C.D."/>
            <person name="Teijaro C.N."/>
            <person name="Fluegel L."/>
            <person name="Davis C.M."/>
            <person name="Simpson J.R."/>
            <person name="Lauterbach L."/>
            <person name="Steele A.D."/>
            <person name="Gui C."/>
            <person name="Meng S."/>
            <person name="Li G."/>
            <person name="Viehrig K."/>
            <person name="Ye F."/>
            <person name="Su P."/>
            <person name="Kiefer A.F."/>
            <person name="Nichols A."/>
            <person name="Cepeda A.J."/>
            <person name="Yan W."/>
            <person name="Fan B."/>
            <person name="Jiang Y."/>
            <person name="Adhikari A."/>
            <person name="Zheng C.-J."/>
            <person name="Schuster L."/>
            <person name="Cowan T.M."/>
            <person name="Smanski M.J."/>
            <person name="Chevrette M.G."/>
            <person name="De Carvalho L.P.S."/>
            <person name="Shen B."/>
        </authorList>
    </citation>
    <scope>NUCLEOTIDE SEQUENCE [LARGE SCALE GENOMIC DNA]</scope>
    <source>
        <strain evidence="2 3">NPDC050403</strain>
    </source>
</reference>
<proteinExistence type="predicted"/>
<sequence>MLIATLIVTVIGIVRRVRGRAAAPGDSARTRTLRSRLVRVTGRARNATTKALRRPVPAMATVAALFSVALAAGALAPC</sequence>
<accession>A0ABV3FSU9</accession>
<keyword evidence="1" id="KW-0472">Membrane</keyword>
<protein>
    <submittedName>
        <fullName evidence="2">Uncharacterized protein</fullName>
    </submittedName>
</protein>
<gene>
    <name evidence="2" type="ORF">AB0I48_13100</name>
</gene>
<dbReference type="RefSeq" id="WP_355089996.1">
    <property type="nucleotide sequence ID" value="NZ_JBEXKW010000086.1"/>
</dbReference>
<keyword evidence="1" id="KW-1133">Transmembrane helix</keyword>
<keyword evidence="1" id="KW-0812">Transmembrane</keyword>
<feature type="transmembrane region" description="Helical" evidence="1">
    <location>
        <begin position="56"/>
        <end position="76"/>
    </location>
</feature>
<comment type="caution">
    <text evidence="2">The sequence shown here is derived from an EMBL/GenBank/DDBJ whole genome shotgun (WGS) entry which is preliminary data.</text>
</comment>
<organism evidence="2 3">
    <name type="scientific">Nocardia aurea</name>
    <dbReference type="NCBI Taxonomy" id="2144174"/>
    <lineage>
        <taxon>Bacteria</taxon>
        <taxon>Bacillati</taxon>
        <taxon>Actinomycetota</taxon>
        <taxon>Actinomycetes</taxon>
        <taxon>Mycobacteriales</taxon>
        <taxon>Nocardiaceae</taxon>
        <taxon>Nocardia</taxon>
    </lineage>
</organism>
<dbReference type="EMBL" id="JBFAKC010000005">
    <property type="protein sequence ID" value="MEV0708494.1"/>
    <property type="molecule type" value="Genomic_DNA"/>
</dbReference>
<evidence type="ECO:0000256" key="1">
    <source>
        <dbReference type="SAM" id="Phobius"/>
    </source>
</evidence>